<geneLocation type="plasmid" evidence="1 4">
    <name>unnamed6</name>
</geneLocation>
<geneLocation type="plasmid" evidence="2 3">
    <name>unnamed5</name>
</geneLocation>
<dbReference type="AlphaFoldDB" id="A0A9Q9HPM4"/>
<proteinExistence type="predicted"/>
<keyword evidence="3" id="KW-1185">Reference proteome</keyword>
<keyword evidence="1" id="KW-0614">Plasmid</keyword>
<dbReference type="InterPro" id="IPR027417">
    <property type="entry name" value="P-loop_NTPase"/>
</dbReference>
<dbReference type="RefSeq" id="WP_259969788.1">
    <property type="nucleotide sequence ID" value="NZ_CP081076.1"/>
</dbReference>
<dbReference type="KEGG" id="lcae:K3721_21480"/>
<dbReference type="Proteomes" id="UP001058184">
    <property type="component" value="Plasmid unnamed5"/>
</dbReference>
<dbReference type="Proteomes" id="UP001058713">
    <property type="component" value="Plasmid unnamed6"/>
</dbReference>
<evidence type="ECO:0000313" key="4">
    <source>
        <dbReference type="Proteomes" id="UP001058713"/>
    </source>
</evidence>
<protein>
    <recommendedName>
        <fullName evidence="5">Sulfotransferase family protein</fullName>
    </recommendedName>
</protein>
<evidence type="ECO:0000313" key="2">
    <source>
        <dbReference type="EMBL" id="UWQ61062.1"/>
    </source>
</evidence>
<dbReference type="EMBL" id="CP081083">
    <property type="protein sequence ID" value="UWQ61062.1"/>
    <property type="molecule type" value="Genomic_DNA"/>
</dbReference>
<gene>
    <name evidence="1" type="ORF">K3721_21480</name>
    <name evidence="2" type="ORF">K3722_21780</name>
</gene>
<evidence type="ECO:0000313" key="1">
    <source>
        <dbReference type="EMBL" id="UWQ56506.1"/>
    </source>
</evidence>
<reference evidence="1" key="1">
    <citation type="submission" date="2021-08" db="EMBL/GenBank/DDBJ databases">
        <authorList>
            <person name="Nwanade C."/>
            <person name="Wang M."/>
            <person name="Masoudi A."/>
            <person name="Yu Z."/>
            <person name="Liu J."/>
        </authorList>
    </citation>
    <scope>NUCLEOTIDE SEQUENCE</scope>
    <source>
        <strain evidence="1">S122</strain>
        <strain evidence="2">S141</strain>
        <plasmid evidence="2">unnamed5</plasmid>
        <plasmid evidence="1">unnamed6</plasmid>
    </source>
</reference>
<evidence type="ECO:0008006" key="5">
    <source>
        <dbReference type="Google" id="ProtNLM"/>
    </source>
</evidence>
<dbReference type="SUPFAM" id="SSF52540">
    <property type="entry name" value="P-loop containing nucleoside triphosphate hydrolases"/>
    <property type="match status" value="1"/>
</dbReference>
<sequence length="392" mass="43944">MIKTLVFHIGDPKNGSSSIQRALFDRRWRCDQVRIAPQQELNASGLANTLLKDNRPERRRKLFRQKRDWARQEDADIGVISAEFFAKVRPRLLQRCVHEYLPEYAEGARVLAYVRPHAAWVASAYGTRVKTGGTLTTLSDFAAQISQRPFLDYYPRFERWKSVFGSRFTLRPFVPAKLHQGDVVADFFHQILEGAPFALQEAPTSANSSLSVEEITAMRVIQETWGRLEVPKPLRLALGGALGRTLEGLPEGCTRSKLRLDQASAGALRTRFIEDARALDNAFFGKPLMEAALDGAVESALPEPQSLEAEAYFTAAQLVEMQEAAAALVPPLRADPQAWRNDYRFRKAPGSKYGKAAAGIRQRQHIDDVWAQLNRLAGLMGKVQSEDKKVIT</sequence>
<organism evidence="1 4">
    <name type="scientific">Leisingera caerulea</name>
    <name type="common">Phaeobacter caeruleus</name>
    <dbReference type="NCBI Taxonomy" id="506591"/>
    <lineage>
        <taxon>Bacteria</taxon>
        <taxon>Pseudomonadati</taxon>
        <taxon>Pseudomonadota</taxon>
        <taxon>Alphaproteobacteria</taxon>
        <taxon>Rhodobacterales</taxon>
        <taxon>Roseobacteraceae</taxon>
        <taxon>Leisingera</taxon>
    </lineage>
</organism>
<name>A0A9Q9HPM4_LEICA</name>
<dbReference type="EMBL" id="CP081076">
    <property type="protein sequence ID" value="UWQ56506.1"/>
    <property type="molecule type" value="Genomic_DNA"/>
</dbReference>
<accession>A0A9Q9HPM4</accession>
<evidence type="ECO:0000313" key="3">
    <source>
        <dbReference type="Proteomes" id="UP001058184"/>
    </source>
</evidence>